<dbReference type="Pfam" id="PF00725">
    <property type="entry name" value="3HCDH"/>
    <property type="match status" value="1"/>
</dbReference>
<dbReference type="Gene3D" id="1.10.1040.10">
    <property type="entry name" value="N-(1-d-carboxylethyl)-l-norvaline Dehydrogenase, domain 2"/>
    <property type="match status" value="1"/>
</dbReference>
<comment type="similarity">
    <text evidence="2">Belongs to the 3-hydroxyacyl-CoA dehydrogenase family.</text>
</comment>
<gene>
    <name evidence="7" type="ORF">CUU66_09910</name>
</gene>
<dbReference type="PIRSF" id="PIRSF000105">
    <property type="entry name" value="HCDH"/>
    <property type="match status" value="1"/>
</dbReference>
<dbReference type="InterPro" id="IPR006176">
    <property type="entry name" value="3-OHacyl-CoA_DH_NAD-bd"/>
</dbReference>
<feature type="domain" description="3-hydroxyacyl-CoA dehydrogenase C-terminal" evidence="5">
    <location>
        <begin position="189"/>
        <end position="285"/>
    </location>
</feature>
<organism evidence="7 8">
    <name type="scientific">Peribacillus deserti</name>
    <dbReference type="NCBI Taxonomy" id="673318"/>
    <lineage>
        <taxon>Bacteria</taxon>
        <taxon>Bacillati</taxon>
        <taxon>Bacillota</taxon>
        <taxon>Bacilli</taxon>
        <taxon>Bacillales</taxon>
        <taxon>Bacillaceae</taxon>
        <taxon>Peribacillus</taxon>
    </lineage>
</organism>
<evidence type="ECO:0000259" key="6">
    <source>
        <dbReference type="Pfam" id="PF02737"/>
    </source>
</evidence>
<dbReference type="PANTHER" id="PTHR48075:SF5">
    <property type="entry name" value="3-HYDROXYBUTYRYL-COA DEHYDROGENASE"/>
    <property type="match status" value="1"/>
</dbReference>
<comment type="caution">
    <text evidence="7">The sequence shown here is derived from an EMBL/GenBank/DDBJ whole genome shotgun (WGS) entry which is preliminary data.</text>
</comment>
<feature type="domain" description="3-hydroxyacyl-CoA dehydrogenase NAD binding" evidence="6">
    <location>
        <begin position="4"/>
        <end position="184"/>
    </location>
</feature>
<dbReference type="Proteomes" id="UP000234748">
    <property type="component" value="Unassembled WGS sequence"/>
</dbReference>
<dbReference type="InterPro" id="IPR036291">
    <property type="entry name" value="NAD(P)-bd_dom_sf"/>
</dbReference>
<dbReference type="GO" id="GO:0006631">
    <property type="term" value="P:fatty acid metabolic process"/>
    <property type="evidence" value="ECO:0007669"/>
    <property type="project" value="InterPro"/>
</dbReference>
<dbReference type="InterPro" id="IPR022694">
    <property type="entry name" value="3-OHacyl-CoA_DH"/>
</dbReference>
<evidence type="ECO:0000313" key="8">
    <source>
        <dbReference type="Proteomes" id="UP000234748"/>
    </source>
</evidence>
<evidence type="ECO:0000259" key="5">
    <source>
        <dbReference type="Pfam" id="PF00725"/>
    </source>
</evidence>
<name>A0A2N5M6X8_9BACI</name>
<evidence type="ECO:0000256" key="2">
    <source>
        <dbReference type="ARBA" id="ARBA00009463"/>
    </source>
</evidence>
<keyword evidence="3" id="KW-0560">Oxidoreductase</keyword>
<dbReference type="SUPFAM" id="SSF48179">
    <property type="entry name" value="6-phosphogluconate dehydrogenase C-terminal domain-like"/>
    <property type="match status" value="1"/>
</dbReference>
<dbReference type="RefSeq" id="WP_101641606.1">
    <property type="nucleotide sequence ID" value="NZ_PGUY01000029.1"/>
</dbReference>
<dbReference type="EMBL" id="PGUY01000029">
    <property type="protein sequence ID" value="PLT30053.1"/>
    <property type="molecule type" value="Genomic_DNA"/>
</dbReference>
<reference evidence="7 8" key="1">
    <citation type="submission" date="2017-11" db="EMBL/GenBank/DDBJ databases">
        <title>Comparitive Functional Genomics of Dry Heat Resistant strains isolated from the Viking Spacecraft.</title>
        <authorList>
            <person name="Seuylemezian A."/>
            <person name="Cooper K."/>
            <person name="Vaishampayan P."/>
        </authorList>
    </citation>
    <scope>NUCLEOTIDE SEQUENCE [LARGE SCALE GENOMIC DNA]</scope>
    <source>
        <strain evidence="7 8">V1-29</strain>
    </source>
</reference>
<dbReference type="AlphaFoldDB" id="A0A2N5M6X8"/>
<dbReference type="GO" id="GO:0016616">
    <property type="term" value="F:oxidoreductase activity, acting on the CH-OH group of donors, NAD or NADP as acceptor"/>
    <property type="evidence" value="ECO:0007669"/>
    <property type="project" value="InterPro"/>
</dbReference>
<feature type="site" description="Important for catalytic activity" evidence="4">
    <location>
        <position position="140"/>
    </location>
</feature>
<sequence length="315" mass="35182">MEEQVAVIGCGTMGHSIALSAALAGFTINMWGYSQADLVRAKKDLEEKIQVLARYQVIEVGEIAPLRERVRFTQSLEDCIAGATFIIEAIPETLSLKQEWYKKLDALCDSSVILASNTSGLSPTEIAKYTNIPERTVVTHFWNPGHLIPLVEIVRGKHTSDETVERSLHLLSCMKKKPIVVQKEIPGAIGNRLQYALFREAQYILEQGAATVEDIDAAVRYSIGRRLPVTGPFMTADMGGLDVFGSISSYLFPDLSSHSESLQDMKGLVDEGNFGQKNGRGFYEWPASFSTQMNDERERELISWLKKDLEEYRSI</sequence>
<proteinExistence type="inferred from homology"/>
<dbReference type="InterPro" id="IPR013328">
    <property type="entry name" value="6PGD_dom2"/>
</dbReference>
<evidence type="ECO:0000313" key="7">
    <source>
        <dbReference type="EMBL" id="PLT30053.1"/>
    </source>
</evidence>
<evidence type="ECO:0000256" key="4">
    <source>
        <dbReference type="PIRSR" id="PIRSR000105-1"/>
    </source>
</evidence>
<comment type="pathway">
    <text evidence="1">Lipid metabolism; butanoate metabolism.</text>
</comment>
<dbReference type="PANTHER" id="PTHR48075">
    <property type="entry name" value="3-HYDROXYACYL-COA DEHYDROGENASE FAMILY PROTEIN"/>
    <property type="match status" value="1"/>
</dbReference>
<evidence type="ECO:0000256" key="1">
    <source>
        <dbReference type="ARBA" id="ARBA00005086"/>
    </source>
</evidence>
<evidence type="ECO:0000256" key="3">
    <source>
        <dbReference type="ARBA" id="ARBA00023002"/>
    </source>
</evidence>
<dbReference type="Pfam" id="PF02737">
    <property type="entry name" value="3HCDH_N"/>
    <property type="match status" value="1"/>
</dbReference>
<protein>
    <submittedName>
        <fullName evidence="7">3-hydroxybutyryl-CoA dehydrogenase</fullName>
    </submittedName>
</protein>
<dbReference type="GO" id="GO:0070403">
    <property type="term" value="F:NAD+ binding"/>
    <property type="evidence" value="ECO:0007669"/>
    <property type="project" value="InterPro"/>
</dbReference>
<keyword evidence="8" id="KW-1185">Reference proteome</keyword>
<dbReference type="Gene3D" id="3.40.50.720">
    <property type="entry name" value="NAD(P)-binding Rossmann-like Domain"/>
    <property type="match status" value="1"/>
</dbReference>
<dbReference type="OrthoDB" id="9815331at2"/>
<dbReference type="SUPFAM" id="SSF51735">
    <property type="entry name" value="NAD(P)-binding Rossmann-fold domains"/>
    <property type="match status" value="1"/>
</dbReference>
<dbReference type="InterPro" id="IPR006108">
    <property type="entry name" value="3HC_DH_C"/>
</dbReference>
<dbReference type="InterPro" id="IPR008927">
    <property type="entry name" value="6-PGluconate_DH-like_C_sf"/>
</dbReference>
<accession>A0A2N5M6X8</accession>